<protein>
    <submittedName>
        <fullName evidence="2">Uncharacterized protein</fullName>
    </submittedName>
</protein>
<reference evidence="2 3" key="1">
    <citation type="submission" date="2018-01" db="EMBL/GenBank/DDBJ databases">
        <authorList>
            <person name="Gaut B.S."/>
            <person name="Morton B.R."/>
            <person name="Clegg M.T."/>
            <person name="Duvall M.R."/>
        </authorList>
    </citation>
    <scope>NUCLEOTIDE SEQUENCE [LARGE SCALE GENOMIC DNA]</scope>
    <source>
        <strain evidence="2 3">HR-AV</strain>
    </source>
</reference>
<accession>A0A2S5A4R7</accession>
<dbReference type="Proteomes" id="UP000236893">
    <property type="component" value="Unassembled WGS sequence"/>
</dbReference>
<dbReference type="AlphaFoldDB" id="A0A2S5A4R7"/>
<organism evidence="2 3">
    <name type="scientific">Solitalea longa</name>
    <dbReference type="NCBI Taxonomy" id="2079460"/>
    <lineage>
        <taxon>Bacteria</taxon>
        <taxon>Pseudomonadati</taxon>
        <taxon>Bacteroidota</taxon>
        <taxon>Sphingobacteriia</taxon>
        <taxon>Sphingobacteriales</taxon>
        <taxon>Sphingobacteriaceae</taxon>
        <taxon>Solitalea</taxon>
    </lineage>
</organism>
<dbReference type="EMBL" id="PQVF01000004">
    <property type="protein sequence ID" value="POY37287.1"/>
    <property type="molecule type" value="Genomic_DNA"/>
</dbReference>
<evidence type="ECO:0000313" key="3">
    <source>
        <dbReference type="Proteomes" id="UP000236893"/>
    </source>
</evidence>
<evidence type="ECO:0000313" key="2">
    <source>
        <dbReference type="EMBL" id="POY37287.1"/>
    </source>
</evidence>
<sequence length="1259" mass="141533">MGMQTSFPVFDADQVLTNTHLNDLRKYLDEQNRLTRAKLIGCGIVCGLELVVSSSSIKISKGCGLTSQGFLIPLCDSEYTHVIPYTAPEFPEDFDLISQCDSSATGSVPFYKPDFTEPMQQLLTAAQLEALSSDVKATAVTLSSMTNATLSELAVVLFLEAEQLKLKNCDTNDCNDKGSRMDFEPKVLLVKKSVLDKINANFNGNIAKNPLPHLELKRYNVPVKNVLTTSAVLAAFATITDDVTIDKIDEALNSSYTNYSFLLKEPTGNPFGGIGNTLKSIRQKIITNNPLFIQYFYDFLDDLVKTYYEFREKAYYVNSECCTDEMRFPLHLMLGEATVSTLPGKQSAYREFFIYSPLFDSQNYRLGEIRFLFTKLKLLILNFAPDLPSAFEKRTIKITPSSFGKTYLSQRSVPYYYELKPTSTQASLLQFWNYKKTVEGEADFNLGYKSNEYADSTNTLVREPLLYDIERYNFFRVEGHLGKQINPALTGVLAIKQEFNLPMEVIALSADYIGAILQGKEPKCVIQDLESDYRLVIAEFMCKLHDAFCNIYRFDFKPKSRDLAVIKAKADAGFLAAADDEEDDNEVNELIGKIDFVGLNVNHPILSRLVSESHLTKIYQKGSSLLKICGVRKGSIGDIYLSNIADNIFTNPISLGTKIKAASLYFRFFELIDSIESMFKILLTNELSELNMTEFKTAYNRYEKAVKNLNRQLKTITDKVQVFLSTCIVEILEALKDEYRRRMNQYKLAQKFNNYFKTHGGVEHKAGVTKGGTFILVYFEDTRNRRFDVSALFVNKNLGRLMLAKHPDLIDRDVSDEEIKKATDELHSAVEFKCPEQFTFITNTVKDFLDADKNIPAASREALLAALRKAPERAAFPFPSGTVIADFYVPYICCSDCSPVSYVLQSAEPAPLRVAVSDPLCNEKGTEYTVTVEVDGGTPPYTITVNGNPITGQIIVLKSGSPDAKVGVKDAEGKTADAVIKSHTCKVPCDLPCNGNSTACHYILWISKPVNRLPMEPRKASLNLVDENLKQTNIDLTNELASTLIPRNNLITPNNFDAIFKELVERINKLIPAPFANPMLRYDEENRLLIIDKFDCHDFKLSFEVLLVINDQQLILTILYDKTGVAILDQTGKLLSFVPPFGCIQLNKCTGEKIDKCANKPVIKELVGNQVEFNKPVFEFSIQPDFNSYFWYFQSGLPLYSTNAKPQTQIQGGDPVVRVIGITKEGCFAVREEKVKLNIIVGDNRDNKRKPIKPKGKNK</sequence>
<keyword evidence="1" id="KW-0175">Coiled coil</keyword>
<keyword evidence="3" id="KW-1185">Reference proteome</keyword>
<feature type="coiled-coil region" evidence="1">
    <location>
        <begin position="692"/>
        <end position="749"/>
    </location>
</feature>
<gene>
    <name evidence="2" type="ORF">C3K47_05850</name>
</gene>
<proteinExistence type="predicted"/>
<name>A0A2S5A4R7_9SPHI</name>
<comment type="caution">
    <text evidence="2">The sequence shown here is derived from an EMBL/GenBank/DDBJ whole genome shotgun (WGS) entry which is preliminary data.</text>
</comment>
<evidence type="ECO:0000256" key="1">
    <source>
        <dbReference type="SAM" id="Coils"/>
    </source>
</evidence>